<dbReference type="Pfam" id="PF05932">
    <property type="entry name" value="CesT"/>
    <property type="match status" value="1"/>
</dbReference>
<reference evidence="1 2" key="1">
    <citation type="submission" date="2018-01" db="EMBL/GenBank/DDBJ databases">
        <title>Genomic Sequence of Chromobacterium MWU13-2610 from wild cranberry bogs within the Cape Cod National Seashore.</title>
        <authorList>
            <person name="O'Hara-Hanley K."/>
            <person name="Soby S."/>
            <person name="Harrison A."/>
        </authorList>
    </citation>
    <scope>NUCLEOTIDE SEQUENCE [LARGE SCALE GENOMIC DNA]</scope>
    <source>
        <strain evidence="1 2">MWU13-2610</strain>
    </source>
</reference>
<dbReference type="Gene3D" id="3.30.1460.10">
    <property type="match status" value="1"/>
</dbReference>
<dbReference type="AlphaFoldDB" id="A0A2K4MU07"/>
<dbReference type="SUPFAM" id="SSF69635">
    <property type="entry name" value="Type III secretory system chaperone-like"/>
    <property type="match status" value="1"/>
</dbReference>
<dbReference type="EMBL" id="PPTF01000002">
    <property type="protein sequence ID" value="POB00601.1"/>
    <property type="molecule type" value="Genomic_DNA"/>
</dbReference>
<gene>
    <name evidence="1" type="ORF">C2134_00595</name>
</gene>
<dbReference type="NCBIfam" id="NF011857">
    <property type="entry name" value="PRK15329.1"/>
    <property type="match status" value="1"/>
</dbReference>
<dbReference type="InterPro" id="IPR010261">
    <property type="entry name" value="Tir_chaperone"/>
</dbReference>
<accession>A0A2K4MU07</accession>
<evidence type="ECO:0000313" key="2">
    <source>
        <dbReference type="Proteomes" id="UP000236416"/>
    </source>
</evidence>
<proteinExistence type="predicted"/>
<sequence>MNTMDMHKEYLALLGERLGLPLSFDDNRQCLLMLDEQLLLALQADDQGWTLRGLLGKVSPDRGAAFWRELLMMNLELHAQRAGALAYEPEAQALLYLERIEEPGDTAAVFERLEIFTNRQEKLSAMVRDTEQLRGK</sequence>
<dbReference type="GO" id="GO:0030254">
    <property type="term" value="P:protein secretion by the type III secretion system"/>
    <property type="evidence" value="ECO:0007669"/>
    <property type="project" value="InterPro"/>
</dbReference>
<dbReference type="Proteomes" id="UP000236416">
    <property type="component" value="Unassembled WGS sequence"/>
</dbReference>
<organism evidence="1 2">
    <name type="scientific">Chromobacterium sinusclupearum</name>
    <dbReference type="NCBI Taxonomy" id="2077146"/>
    <lineage>
        <taxon>Bacteria</taxon>
        <taxon>Pseudomonadati</taxon>
        <taxon>Pseudomonadota</taxon>
        <taxon>Betaproteobacteria</taxon>
        <taxon>Neisseriales</taxon>
        <taxon>Chromobacteriaceae</taxon>
        <taxon>Chromobacterium</taxon>
    </lineage>
</organism>
<name>A0A2K4MU07_9NEIS</name>
<evidence type="ECO:0000313" key="1">
    <source>
        <dbReference type="EMBL" id="POB00601.1"/>
    </source>
</evidence>
<keyword evidence="2" id="KW-1185">Reference proteome</keyword>
<comment type="caution">
    <text evidence="1">The sequence shown here is derived from an EMBL/GenBank/DDBJ whole genome shotgun (WGS) entry which is preliminary data.</text>
</comment>
<protein>
    <submittedName>
        <fullName evidence="1">Chaperone SicP</fullName>
    </submittedName>
</protein>